<evidence type="ECO:0000313" key="6">
    <source>
        <dbReference type="Proteomes" id="UP000670475"/>
    </source>
</evidence>
<dbReference type="InterPro" id="IPR009057">
    <property type="entry name" value="Homeodomain-like_sf"/>
</dbReference>
<dbReference type="Proteomes" id="UP000670475">
    <property type="component" value="Unassembled WGS sequence"/>
</dbReference>
<dbReference type="Gene3D" id="1.10.10.60">
    <property type="entry name" value="Homeodomain-like"/>
    <property type="match status" value="1"/>
</dbReference>
<dbReference type="InterPro" id="IPR011051">
    <property type="entry name" value="RmlC_Cupin_sf"/>
</dbReference>
<dbReference type="PANTHER" id="PTHR46796">
    <property type="entry name" value="HTH-TYPE TRANSCRIPTIONAL ACTIVATOR RHAS-RELATED"/>
    <property type="match status" value="1"/>
</dbReference>
<keyword evidence="3" id="KW-0804">Transcription</keyword>
<dbReference type="InterPro" id="IPR032783">
    <property type="entry name" value="AraC_lig"/>
</dbReference>
<dbReference type="PRINTS" id="PR00032">
    <property type="entry name" value="HTHARAC"/>
</dbReference>
<dbReference type="InterPro" id="IPR018060">
    <property type="entry name" value="HTH_AraC"/>
</dbReference>
<evidence type="ECO:0000313" key="5">
    <source>
        <dbReference type="EMBL" id="MBP0460723.1"/>
    </source>
</evidence>
<dbReference type="Pfam" id="PF12833">
    <property type="entry name" value="HTH_18"/>
    <property type="match status" value="1"/>
</dbReference>
<organism evidence="5 6">
    <name type="scientific">Streptomyces montanisoli</name>
    <dbReference type="NCBI Taxonomy" id="2798581"/>
    <lineage>
        <taxon>Bacteria</taxon>
        <taxon>Bacillati</taxon>
        <taxon>Actinomycetota</taxon>
        <taxon>Actinomycetes</taxon>
        <taxon>Kitasatosporales</taxon>
        <taxon>Streptomycetaceae</taxon>
        <taxon>Streptomyces</taxon>
    </lineage>
</organism>
<gene>
    <name evidence="5" type="ORF">JFN87_25070</name>
</gene>
<dbReference type="SUPFAM" id="SSF51182">
    <property type="entry name" value="RmlC-like cupins"/>
    <property type="match status" value="1"/>
</dbReference>
<evidence type="ECO:0000256" key="3">
    <source>
        <dbReference type="ARBA" id="ARBA00023163"/>
    </source>
</evidence>
<dbReference type="AlphaFoldDB" id="A0A940MH24"/>
<dbReference type="InterPro" id="IPR050204">
    <property type="entry name" value="AraC_XylS_family_regulators"/>
</dbReference>
<comment type="caution">
    <text evidence="5">The sequence shown here is derived from an EMBL/GenBank/DDBJ whole genome shotgun (WGS) entry which is preliminary data.</text>
</comment>
<dbReference type="PROSITE" id="PS00041">
    <property type="entry name" value="HTH_ARAC_FAMILY_1"/>
    <property type="match status" value="1"/>
</dbReference>
<dbReference type="PROSITE" id="PS01124">
    <property type="entry name" value="HTH_ARAC_FAMILY_2"/>
    <property type="match status" value="1"/>
</dbReference>
<name>A0A940MH24_9ACTN</name>
<dbReference type="GO" id="GO:0003700">
    <property type="term" value="F:DNA-binding transcription factor activity"/>
    <property type="evidence" value="ECO:0007669"/>
    <property type="project" value="InterPro"/>
</dbReference>
<dbReference type="Gene3D" id="2.60.120.10">
    <property type="entry name" value="Jelly Rolls"/>
    <property type="match status" value="1"/>
</dbReference>
<keyword evidence="2" id="KW-0238">DNA-binding</keyword>
<dbReference type="SMART" id="SM00342">
    <property type="entry name" value="HTH_ARAC"/>
    <property type="match status" value="1"/>
</dbReference>
<dbReference type="InterPro" id="IPR014710">
    <property type="entry name" value="RmlC-like_jellyroll"/>
</dbReference>
<dbReference type="EMBL" id="JAGIQL010000131">
    <property type="protein sequence ID" value="MBP0460723.1"/>
    <property type="molecule type" value="Genomic_DNA"/>
</dbReference>
<keyword evidence="1" id="KW-0805">Transcription regulation</keyword>
<reference evidence="5" key="1">
    <citation type="submission" date="2021-03" db="EMBL/GenBank/DDBJ databases">
        <title>Whole genome sequence of Streptomyces bomunensis MMS17-BM035.</title>
        <authorList>
            <person name="Lee J.H."/>
        </authorList>
    </citation>
    <scope>NUCLEOTIDE SEQUENCE</scope>
    <source>
        <strain evidence="5">MMS17-BM035</strain>
    </source>
</reference>
<accession>A0A940MH24</accession>
<feature type="domain" description="HTH araC/xylS-type" evidence="4">
    <location>
        <begin position="200"/>
        <end position="301"/>
    </location>
</feature>
<dbReference type="PANTHER" id="PTHR46796:SF7">
    <property type="entry name" value="ARAC FAMILY TRANSCRIPTIONAL REGULATOR"/>
    <property type="match status" value="1"/>
</dbReference>
<sequence>MDTLSHLLRLARVEASLDMRCLVGPATRMDSPARAGREAPFHVLLAGSCRLHIGKQVLDMGPGDVVVVPSGAPHRIVTPGDGTPQGTKVTSGAAFLTARSERGGPEVSDLFCGRYGFGAGSGALLFRSLPDPIHVSFGRSPDSADVLGTLSALMRSEAHCEGDGTAAILAGLCTALLAMVLRTARGANTNATLWTAAGDATIASLIERIFEAPGDDWSIERMRRAASMSRATFLRRFGQSTGMTVGAFVTQARLMTAAHLLTADDATVVSVAARVGYRSESAFSRAFRSATGVSPARFRREALTGAGEH</sequence>
<dbReference type="RefSeq" id="WP_209343384.1">
    <property type="nucleotide sequence ID" value="NZ_JAGIQL010000131.1"/>
</dbReference>
<evidence type="ECO:0000259" key="4">
    <source>
        <dbReference type="PROSITE" id="PS01124"/>
    </source>
</evidence>
<keyword evidence="6" id="KW-1185">Reference proteome</keyword>
<proteinExistence type="predicted"/>
<dbReference type="InterPro" id="IPR020449">
    <property type="entry name" value="Tscrpt_reg_AraC-type_HTH"/>
</dbReference>
<protein>
    <submittedName>
        <fullName evidence="5">Cupin domain-containing protein</fullName>
    </submittedName>
</protein>
<dbReference type="SUPFAM" id="SSF46689">
    <property type="entry name" value="Homeodomain-like"/>
    <property type="match status" value="2"/>
</dbReference>
<dbReference type="InterPro" id="IPR018062">
    <property type="entry name" value="HTH_AraC-typ_CS"/>
</dbReference>
<dbReference type="GO" id="GO:0043565">
    <property type="term" value="F:sequence-specific DNA binding"/>
    <property type="evidence" value="ECO:0007669"/>
    <property type="project" value="InterPro"/>
</dbReference>
<evidence type="ECO:0000256" key="1">
    <source>
        <dbReference type="ARBA" id="ARBA00023015"/>
    </source>
</evidence>
<dbReference type="Pfam" id="PF12852">
    <property type="entry name" value="Cupin_6"/>
    <property type="match status" value="1"/>
</dbReference>
<evidence type="ECO:0000256" key="2">
    <source>
        <dbReference type="ARBA" id="ARBA00023125"/>
    </source>
</evidence>